<comment type="similarity">
    <text evidence="1">Belongs to the LysR transcriptional regulatory family.</text>
</comment>
<dbReference type="PROSITE" id="PS50931">
    <property type="entry name" value="HTH_LYSR"/>
    <property type="match status" value="1"/>
</dbReference>
<evidence type="ECO:0000256" key="3">
    <source>
        <dbReference type="ARBA" id="ARBA00023125"/>
    </source>
</evidence>
<keyword evidence="2" id="KW-0805">Transcription regulation</keyword>
<evidence type="ECO:0000256" key="1">
    <source>
        <dbReference type="ARBA" id="ARBA00009437"/>
    </source>
</evidence>
<dbReference type="GO" id="GO:0000976">
    <property type="term" value="F:transcription cis-regulatory region binding"/>
    <property type="evidence" value="ECO:0007669"/>
    <property type="project" value="TreeGrafter"/>
</dbReference>
<dbReference type="InterPro" id="IPR036388">
    <property type="entry name" value="WH-like_DNA-bd_sf"/>
</dbReference>
<comment type="caution">
    <text evidence="6">The sequence shown here is derived from an EMBL/GenBank/DDBJ whole genome shotgun (WGS) entry which is preliminary data.</text>
</comment>
<dbReference type="InterPro" id="IPR000847">
    <property type="entry name" value="LysR_HTH_N"/>
</dbReference>
<accession>A0A2J4P7N1</accession>
<gene>
    <name evidence="6" type="ORF">CWN50_37115</name>
</gene>
<dbReference type="SUPFAM" id="SSF46785">
    <property type="entry name" value="Winged helix' DNA-binding domain"/>
    <property type="match status" value="1"/>
</dbReference>
<dbReference type="AlphaFoldDB" id="A0A2J4P7N1"/>
<dbReference type="Gene3D" id="1.10.10.10">
    <property type="entry name" value="Winged helix-like DNA-binding domain superfamily/Winged helix DNA-binding domain"/>
    <property type="match status" value="1"/>
</dbReference>
<dbReference type="PRINTS" id="PR00039">
    <property type="entry name" value="HTHLYSR"/>
</dbReference>
<evidence type="ECO:0000259" key="5">
    <source>
        <dbReference type="PROSITE" id="PS50931"/>
    </source>
</evidence>
<proteinExistence type="inferred from homology"/>
<dbReference type="EMBL" id="PIDS01002438">
    <property type="protein sequence ID" value="PLL12824.1"/>
    <property type="molecule type" value="Genomic_DNA"/>
</dbReference>
<protein>
    <submittedName>
        <fullName evidence="6">LysR family transcriptional regulator</fullName>
    </submittedName>
</protein>
<evidence type="ECO:0000313" key="6">
    <source>
        <dbReference type="EMBL" id="PLL12824.1"/>
    </source>
</evidence>
<dbReference type="Pfam" id="PF00126">
    <property type="entry name" value="HTH_1"/>
    <property type="match status" value="1"/>
</dbReference>
<keyword evidence="4" id="KW-0804">Transcription</keyword>
<evidence type="ECO:0000313" key="7">
    <source>
        <dbReference type="Proteomes" id="UP000234505"/>
    </source>
</evidence>
<name>A0A2J4P7N1_9ENTR</name>
<dbReference type="PANTHER" id="PTHR30126">
    <property type="entry name" value="HTH-TYPE TRANSCRIPTIONAL REGULATOR"/>
    <property type="match status" value="1"/>
</dbReference>
<sequence>MNQPLPNKSLPMPSLRNIQAFIEVADTGSLNLAAENLNITASAVSHQIASLEQYLGKKIFSRSSKGMVLTT</sequence>
<dbReference type="InterPro" id="IPR036390">
    <property type="entry name" value="WH_DNA-bd_sf"/>
</dbReference>
<evidence type="ECO:0000256" key="2">
    <source>
        <dbReference type="ARBA" id="ARBA00023015"/>
    </source>
</evidence>
<reference evidence="6 7" key="2">
    <citation type="submission" date="2018-01" db="EMBL/GenBank/DDBJ databases">
        <title>Genomic study of Klebsiella pneumoniae.</title>
        <authorList>
            <person name="Yang Y."/>
            <person name="Bicalho R."/>
        </authorList>
    </citation>
    <scope>NUCLEOTIDE SEQUENCE [LARGE SCALE GENOMIC DNA]</scope>
    <source>
        <strain evidence="6 7">A11</strain>
    </source>
</reference>
<reference evidence="6 7" key="1">
    <citation type="submission" date="2017-11" db="EMBL/GenBank/DDBJ databases">
        <authorList>
            <person name="Han C.G."/>
        </authorList>
    </citation>
    <scope>NUCLEOTIDE SEQUENCE [LARGE SCALE GENOMIC DNA]</scope>
    <source>
        <strain evidence="6 7">A11</strain>
    </source>
</reference>
<dbReference type="Proteomes" id="UP000234505">
    <property type="component" value="Unassembled WGS sequence"/>
</dbReference>
<dbReference type="PANTHER" id="PTHR30126:SF40">
    <property type="entry name" value="HTH-TYPE TRANSCRIPTIONAL REGULATOR GLTR"/>
    <property type="match status" value="1"/>
</dbReference>
<evidence type="ECO:0000256" key="4">
    <source>
        <dbReference type="ARBA" id="ARBA00023163"/>
    </source>
</evidence>
<dbReference type="GO" id="GO:0003700">
    <property type="term" value="F:DNA-binding transcription factor activity"/>
    <property type="evidence" value="ECO:0007669"/>
    <property type="project" value="InterPro"/>
</dbReference>
<keyword evidence="3" id="KW-0238">DNA-binding</keyword>
<feature type="non-terminal residue" evidence="6">
    <location>
        <position position="71"/>
    </location>
</feature>
<feature type="domain" description="HTH lysR-type" evidence="5">
    <location>
        <begin position="13"/>
        <end position="70"/>
    </location>
</feature>
<organism evidence="6 7">
    <name type="scientific">Klebsiella michiganensis</name>
    <dbReference type="NCBI Taxonomy" id="1134687"/>
    <lineage>
        <taxon>Bacteria</taxon>
        <taxon>Pseudomonadati</taxon>
        <taxon>Pseudomonadota</taxon>
        <taxon>Gammaproteobacteria</taxon>
        <taxon>Enterobacterales</taxon>
        <taxon>Enterobacteriaceae</taxon>
        <taxon>Klebsiella/Raoultella group</taxon>
        <taxon>Klebsiella</taxon>
    </lineage>
</organism>